<feature type="compositionally biased region" description="Polar residues" evidence="2">
    <location>
        <begin position="60"/>
        <end position="75"/>
    </location>
</feature>
<organism evidence="4 5">
    <name type="scientific">Shimia gijangensis</name>
    <dbReference type="NCBI Taxonomy" id="1470563"/>
    <lineage>
        <taxon>Bacteria</taxon>
        <taxon>Pseudomonadati</taxon>
        <taxon>Pseudomonadota</taxon>
        <taxon>Alphaproteobacteria</taxon>
        <taxon>Rhodobacterales</taxon>
        <taxon>Roseobacteraceae</taxon>
    </lineage>
</organism>
<evidence type="ECO:0000256" key="1">
    <source>
        <dbReference type="SAM" id="Coils"/>
    </source>
</evidence>
<dbReference type="OrthoDB" id="7810642at2"/>
<dbReference type="GO" id="GO:0005886">
    <property type="term" value="C:plasma membrane"/>
    <property type="evidence" value="ECO:0007669"/>
    <property type="project" value="TreeGrafter"/>
</dbReference>
<dbReference type="AlphaFoldDB" id="A0A1M6FTN2"/>
<feature type="transmembrane region" description="Helical" evidence="3">
    <location>
        <begin position="195"/>
        <end position="218"/>
    </location>
</feature>
<keyword evidence="3" id="KW-0812">Transmembrane</keyword>
<dbReference type="RefSeq" id="WP_073250259.1">
    <property type="nucleotide sequence ID" value="NZ_FQZQ01000004.1"/>
</dbReference>
<evidence type="ECO:0000313" key="4">
    <source>
        <dbReference type="EMBL" id="SHJ00959.1"/>
    </source>
</evidence>
<dbReference type="InterPro" id="IPR050445">
    <property type="entry name" value="Bact_polysacc_biosynth/exp"/>
</dbReference>
<dbReference type="Proteomes" id="UP000183982">
    <property type="component" value="Unassembled WGS sequence"/>
</dbReference>
<accession>A0A1M6FTN2</accession>
<keyword evidence="1" id="KW-0175">Coiled coil</keyword>
<keyword evidence="3" id="KW-1133">Transmembrane helix</keyword>
<dbReference type="PANTHER" id="PTHR32309">
    <property type="entry name" value="TYROSINE-PROTEIN KINASE"/>
    <property type="match status" value="1"/>
</dbReference>
<feature type="region of interest" description="Disordered" evidence="2">
    <location>
        <begin position="1"/>
        <end position="75"/>
    </location>
</feature>
<feature type="transmembrane region" description="Helical" evidence="3">
    <location>
        <begin position="528"/>
        <end position="548"/>
    </location>
</feature>
<proteinExistence type="predicted"/>
<dbReference type="GO" id="GO:0004713">
    <property type="term" value="F:protein tyrosine kinase activity"/>
    <property type="evidence" value="ECO:0007669"/>
    <property type="project" value="TreeGrafter"/>
</dbReference>
<protein>
    <submittedName>
        <fullName evidence="4">Capsular polysaccharide transport system permease protein</fullName>
    </submittedName>
</protein>
<evidence type="ECO:0000256" key="3">
    <source>
        <dbReference type="SAM" id="Phobius"/>
    </source>
</evidence>
<feature type="coiled-coil region" evidence="1">
    <location>
        <begin position="362"/>
        <end position="453"/>
    </location>
</feature>
<keyword evidence="5" id="KW-1185">Reference proteome</keyword>
<feature type="compositionally biased region" description="Polar residues" evidence="2">
    <location>
        <begin position="136"/>
        <end position="168"/>
    </location>
</feature>
<evidence type="ECO:0000313" key="5">
    <source>
        <dbReference type="Proteomes" id="UP000183982"/>
    </source>
</evidence>
<dbReference type="PANTHER" id="PTHR32309:SF13">
    <property type="entry name" value="FERRIC ENTEROBACTIN TRANSPORT PROTEIN FEPE"/>
    <property type="match status" value="1"/>
</dbReference>
<sequence length="554" mass="60918">MTTKPKAKKFRIRRSSVGPEVSGVAQPSAAPQRPIPASDPGQRAVNHIAKPSKTPRVAPTPSSLPASQDTEQTTGAELEIDGIKREGLTGRQLRMARRVAQKNGLAATSDFDAVRLLRANGIDPFQRTNMLDLVTQDSGTSGASQQGRIQLPQTTALSKGSLPSTELAQDSPAERRAKEITQIQKEIAQRRRRRLALLFARLAVFVFLPTLLAGWYFYSVATPMYSTKSAFLVQQAEGGSGSGLGSLLPSQLNVNGDAIAVQDYLTSKDAMLRLDRDVGFKSHFSNPTIDPIQRLDPNPSHEKAYKLYKKYVKISYDPTEGSIRMEVIAANPEVATNFSRALISYAEERADDLSQRKREDHLRDARDSLGQAKNERREAQEALVLLQEGTVIDPEGLIASLRTQVSNVQIQLQEKELQLAALEDNLRPNKARVEGVKGDIRRLSNLLATLESKMHQAAEGESSLAQKTAQIRMAQADLATADLLMQSALQTLKQTELEASRQVRYLTTSVEPVASEDPSYPRSFENTILAFLIFSGIYLMISLTASILREQVSS</sequence>
<feature type="compositionally biased region" description="Basic residues" evidence="2">
    <location>
        <begin position="1"/>
        <end position="14"/>
    </location>
</feature>
<keyword evidence="3" id="KW-0472">Membrane</keyword>
<dbReference type="STRING" id="1470563.SAMN05444000_104159"/>
<gene>
    <name evidence="4" type="ORF">SAMN05444000_104159</name>
</gene>
<name>A0A1M6FTN2_9RHOB</name>
<feature type="region of interest" description="Disordered" evidence="2">
    <location>
        <begin position="136"/>
        <end position="175"/>
    </location>
</feature>
<evidence type="ECO:0000256" key="2">
    <source>
        <dbReference type="SAM" id="MobiDB-lite"/>
    </source>
</evidence>
<dbReference type="EMBL" id="FQZQ01000004">
    <property type="protein sequence ID" value="SHJ00959.1"/>
    <property type="molecule type" value="Genomic_DNA"/>
</dbReference>
<reference evidence="5" key="1">
    <citation type="submission" date="2016-11" db="EMBL/GenBank/DDBJ databases">
        <authorList>
            <person name="Varghese N."/>
            <person name="Submissions S."/>
        </authorList>
    </citation>
    <scope>NUCLEOTIDE SEQUENCE [LARGE SCALE GENOMIC DNA]</scope>
    <source>
        <strain evidence="5">DSM 100564</strain>
    </source>
</reference>